<proteinExistence type="predicted"/>
<dbReference type="EMBL" id="CM055104">
    <property type="protein sequence ID" value="KAJ7532543.1"/>
    <property type="molecule type" value="Genomic_DNA"/>
</dbReference>
<dbReference type="Proteomes" id="UP001162992">
    <property type="component" value="Chromosome 13"/>
</dbReference>
<comment type="caution">
    <text evidence="1">The sequence shown here is derived from an EMBL/GenBank/DDBJ whole genome shotgun (WGS) entry which is preliminary data.</text>
</comment>
<name>A0ACC2BRY4_DIPCM</name>
<protein>
    <submittedName>
        <fullName evidence="1">Uncharacterized protein</fullName>
    </submittedName>
</protein>
<organism evidence="1 2">
    <name type="scientific">Diphasiastrum complanatum</name>
    <name type="common">Issler's clubmoss</name>
    <name type="synonym">Lycopodium complanatum</name>
    <dbReference type="NCBI Taxonomy" id="34168"/>
    <lineage>
        <taxon>Eukaryota</taxon>
        <taxon>Viridiplantae</taxon>
        <taxon>Streptophyta</taxon>
        <taxon>Embryophyta</taxon>
        <taxon>Tracheophyta</taxon>
        <taxon>Lycopodiopsida</taxon>
        <taxon>Lycopodiales</taxon>
        <taxon>Lycopodiaceae</taxon>
        <taxon>Lycopodioideae</taxon>
        <taxon>Diphasiastrum</taxon>
    </lineage>
</organism>
<reference evidence="2" key="1">
    <citation type="journal article" date="2024" name="Proc. Natl. Acad. Sci. U.S.A.">
        <title>Extraordinary preservation of gene collinearity over three hundred million years revealed in homosporous lycophytes.</title>
        <authorList>
            <person name="Li C."/>
            <person name="Wickell D."/>
            <person name="Kuo L.Y."/>
            <person name="Chen X."/>
            <person name="Nie B."/>
            <person name="Liao X."/>
            <person name="Peng D."/>
            <person name="Ji J."/>
            <person name="Jenkins J."/>
            <person name="Williams M."/>
            <person name="Shu S."/>
            <person name="Plott C."/>
            <person name="Barry K."/>
            <person name="Rajasekar S."/>
            <person name="Grimwood J."/>
            <person name="Han X."/>
            <person name="Sun S."/>
            <person name="Hou Z."/>
            <person name="He W."/>
            <person name="Dai G."/>
            <person name="Sun C."/>
            <person name="Schmutz J."/>
            <person name="Leebens-Mack J.H."/>
            <person name="Li F.W."/>
            <person name="Wang L."/>
        </authorList>
    </citation>
    <scope>NUCLEOTIDE SEQUENCE [LARGE SCALE GENOMIC DNA]</scope>
    <source>
        <strain evidence="2">cv. PW_Plant_1</strain>
    </source>
</reference>
<evidence type="ECO:0000313" key="2">
    <source>
        <dbReference type="Proteomes" id="UP001162992"/>
    </source>
</evidence>
<gene>
    <name evidence="1" type="ORF">O6H91_13G008600</name>
</gene>
<evidence type="ECO:0000313" key="1">
    <source>
        <dbReference type="EMBL" id="KAJ7532543.1"/>
    </source>
</evidence>
<keyword evidence="2" id="KW-1185">Reference proteome</keyword>
<sequence length="299" mass="32755">MAMAMAMAMARPRGGWRRIYCMYGKEDSGIIAGLLWRAAFLASLQILLLNSFNFVAGYVTSVFPFLPIQAWSFLLGFGMGVMALMILCFLVSALNVFYSGVVLQWKMIQRMLGMVEGWHGVQSVLDVGCRKGMLLNAVALKLKKEGSGGRVVGVDLWLPGSGAKGSMSETLRIASIEGVREFVTCKTGNPCDLPLMNNTFDVVVSALCLNNLGEETGRITQAAALQRSRGLLEIVRVLKPGGQAIIWDLLHVPEYNVKLQELGMSDIRISEPVSAFMVPSHVIYFRKPQESREGADDPS</sequence>
<accession>A0ACC2BRY4</accession>